<name>A0A1M2VNJ8_TRAPU</name>
<evidence type="ECO:0000313" key="1">
    <source>
        <dbReference type="EMBL" id="OJT09175.1"/>
    </source>
</evidence>
<accession>A0A1M2VNJ8</accession>
<dbReference type="AlphaFoldDB" id="A0A1M2VNJ8"/>
<dbReference type="Proteomes" id="UP000184267">
    <property type="component" value="Unassembled WGS sequence"/>
</dbReference>
<comment type="caution">
    <text evidence="1">The sequence shown here is derived from an EMBL/GenBank/DDBJ whole genome shotgun (WGS) entry which is preliminary data.</text>
</comment>
<keyword evidence="2" id="KW-1185">Reference proteome</keyword>
<evidence type="ECO:0000313" key="2">
    <source>
        <dbReference type="Proteomes" id="UP000184267"/>
    </source>
</evidence>
<proteinExistence type="predicted"/>
<dbReference type="OrthoDB" id="2725383at2759"/>
<sequence>MHNICSIADYSREGMPRNNIKASLGASYSLPLSFPSNQPLYFNTRTYILFQFRSYHSQATMQPVPPAPQLPHLALQEIFTYPDPNRPLDPNNKFSNALRLEFFGSKIALAVYTDVVRELWPGATTAQLKASALPI</sequence>
<gene>
    <name evidence="1" type="ORF">TRAPUB_14385</name>
</gene>
<organism evidence="1 2">
    <name type="scientific">Trametes pubescens</name>
    <name type="common">White-rot fungus</name>
    <dbReference type="NCBI Taxonomy" id="154538"/>
    <lineage>
        <taxon>Eukaryota</taxon>
        <taxon>Fungi</taxon>
        <taxon>Dikarya</taxon>
        <taxon>Basidiomycota</taxon>
        <taxon>Agaricomycotina</taxon>
        <taxon>Agaricomycetes</taxon>
        <taxon>Polyporales</taxon>
        <taxon>Polyporaceae</taxon>
        <taxon>Trametes</taxon>
    </lineage>
</organism>
<protein>
    <submittedName>
        <fullName evidence="1">Uncharacterized protein</fullName>
    </submittedName>
</protein>
<reference evidence="1 2" key="1">
    <citation type="submission" date="2016-10" db="EMBL/GenBank/DDBJ databases">
        <title>Genome sequence of the basidiomycete white-rot fungus Trametes pubescens.</title>
        <authorList>
            <person name="Makela M.R."/>
            <person name="Granchi Z."/>
            <person name="Peng M."/>
            <person name="De Vries R.P."/>
            <person name="Grigoriev I."/>
            <person name="Riley R."/>
            <person name="Hilden K."/>
        </authorList>
    </citation>
    <scope>NUCLEOTIDE SEQUENCE [LARGE SCALE GENOMIC DNA]</scope>
    <source>
        <strain evidence="1 2">FBCC735</strain>
    </source>
</reference>
<dbReference type="EMBL" id="MNAD01000978">
    <property type="protein sequence ID" value="OJT09175.1"/>
    <property type="molecule type" value="Genomic_DNA"/>
</dbReference>